<gene>
    <name evidence="4" type="ORF">K8N75_03155</name>
</gene>
<evidence type="ECO:0000256" key="2">
    <source>
        <dbReference type="ARBA" id="ARBA00022704"/>
    </source>
</evidence>
<protein>
    <submittedName>
        <fullName evidence="4">Protease inhibitor I42 family protein</fullName>
    </submittedName>
</protein>
<dbReference type="InterPro" id="IPR018990">
    <property type="entry name" value="Prot_inh_I42_chagasin"/>
</dbReference>
<dbReference type="AlphaFoldDB" id="A0A8T5UW14"/>
<dbReference type="Pfam" id="PF09394">
    <property type="entry name" value="Inhibitor_I42"/>
    <property type="match status" value="1"/>
</dbReference>
<organism evidence="4 5">
    <name type="scientific">Methanobacterium spitsbergense</name>
    <dbReference type="NCBI Taxonomy" id="2874285"/>
    <lineage>
        <taxon>Archaea</taxon>
        <taxon>Methanobacteriati</taxon>
        <taxon>Methanobacteriota</taxon>
        <taxon>Methanomada group</taxon>
        <taxon>Methanobacteria</taxon>
        <taxon>Methanobacteriales</taxon>
        <taxon>Methanobacteriaceae</taxon>
        <taxon>Methanobacterium</taxon>
    </lineage>
</organism>
<evidence type="ECO:0000313" key="5">
    <source>
        <dbReference type="Proteomes" id="UP000825933"/>
    </source>
</evidence>
<proteinExistence type="predicted"/>
<evidence type="ECO:0000313" key="4">
    <source>
        <dbReference type="EMBL" id="MBZ2165043.1"/>
    </source>
</evidence>
<dbReference type="SUPFAM" id="SSF141066">
    <property type="entry name" value="ICP-like"/>
    <property type="match status" value="1"/>
</dbReference>
<reference evidence="5" key="1">
    <citation type="journal article" date="2022" name="Microbiol. Resour. Announc.">
        <title>Draft Genome Sequence of a Methanogenic Archaeon from West Spitsbergen Permafrost.</title>
        <authorList>
            <person name="Trubitsyn V."/>
            <person name="Rivkina E."/>
            <person name="Shcherbakova V."/>
        </authorList>
    </citation>
    <scope>NUCLEOTIDE SEQUENCE [LARGE SCALE GENOMIC DNA]</scope>
    <source>
        <strain evidence="5">VT</strain>
    </source>
</reference>
<accession>A0A8T5UW14</accession>
<evidence type="ECO:0000256" key="1">
    <source>
        <dbReference type="ARBA" id="ARBA00022690"/>
    </source>
</evidence>
<dbReference type="Gene3D" id="2.60.40.2020">
    <property type="match status" value="1"/>
</dbReference>
<dbReference type="InterPro" id="IPR036331">
    <property type="entry name" value="Chagasin-like_sf"/>
</dbReference>
<keyword evidence="2" id="KW-0789">Thiol protease inhibitor</keyword>
<keyword evidence="5" id="KW-1185">Reference proteome</keyword>
<dbReference type="EMBL" id="JAIOUQ010000003">
    <property type="protein sequence ID" value="MBZ2165043.1"/>
    <property type="molecule type" value="Genomic_DNA"/>
</dbReference>
<keyword evidence="1" id="KW-0646">Protease inhibitor</keyword>
<sequence length="120" mass="13074">MKKIVAIFAVFICFAMISGSFASTSTDKNTSVDMTGLNSHGHYLTVSLPCNPSTGYHWVAEYNHSKVKLVSKKYIPDNPIICGSGGVDIFTFEGKKGASVHMKYVSPNGKVIEGHIYIIK</sequence>
<dbReference type="RefSeq" id="WP_223790675.1">
    <property type="nucleotide sequence ID" value="NZ_JAIOUQ010000003.1"/>
</dbReference>
<evidence type="ECO:0000259" key="3">
    <source>
        <dbReference type="Pfam" id="PF09394"/>
    </source>
</evidence>
<feature type="domain" description="Proteinase inhibitor I42 chagasin" evidence="3">
    <location>
        <begin position="41"/>
        <end position="111"/>
    </location>
</feature>
<comment type="caution">
    <text evidence="4">The sequence shown here is derived from an EMBL/GenBank/DDBJ whole genome shotgun (WGS) entry which is preliminary data.</text>
</comment>
<dbReference type="GO" id="GO:0004869">
    <property type="term" value="F:cysteine-type endopeptidase inhibitor activity"/>
    <property type="evidence" value="ECO:0007669"/>
    <property type="project" value="UniProtKB-KW"/>
</dbReference>
<dbReference type="Proteomes" id="UP000825933">
    <property type="component" value="Unassembled WGS sequence"/>
</dbReference>
<name>A0A8T5UW14_9EURY</name>